<sequence>MIEQTFSSIAQTLGLDGTKAAEAKEQIKIYLSSKRAGKWLLIFDNADDAEMWLATSHTAPALEDFLPQSEQGRILFTTRNRKLAMKLAPFYTVPIPDVDKETALKILQRTLAHKDLLKDNITTATLLEQLAFLPLAITQASAYIIENGISLSTYLALLQDQEQGAVELLSEDFRDPGRYKDIQNPVITTWLISFKQIQRQDQLAAEYMSFMACIDPRNIPQSLLPLQTSKKRRLDALGLLNAYSFISSQDMHITEVLYKELLEIHQERNGPEHPSTLTSMANLASTYRKQGRWDEAEKLGVQVMETRKMVLGAEHPSTLTSMANLASTYRNQGRWNEAEKLEVEVIKTMKTVLGAEHPSTLASMASLASTYRNQGRWNEAEKLEVQAIETMKTVLGAEHPDTLTSINNLAYTLESQGKLQDALALMKKC</sequence>
<dbReference type="InterPro" id="IPR053137">
    <property type="entry name" value="NLR-like"/>
</dbReference>
<organism evidence="1 2">
    <name type="scientific">Aspergillus thermomutatus</name>
    <name type="common">Neosartorya pseudofischeri</name>
    <dbReference type="NCBI Taxonomy" id="41047"/>
    <lineage>
        <taxon>Eukaryota</taxon>
        <taxon>Fungi</taxon>
        <taxon>Dikarya</taxon>
        <taxon>Ascomycota</taxon>
        <taxon>Pezizomycotina</taxon>
        <taxon>Eurotiomycetes</taxon>
        <taxon>Eurotiomycetidae</taxon>
        <taxon>Eurotiales</taxon>
        <taxon>Aspergillaceae</taxon>
        <taxon>Aspergillus</taxon>
        <taxon>Aspergillus subgen. Fumigati</taxon>
    </lineage>
</organism>
<protein>
    <recommendedName>
        <fullName evidence="3">NB-ARC domain-containing protein</fullName>
    </recommendedName>
</protein>
<proteinExistence type="predicted"/>
<dbReference type="AlphaFoldDB" id="A0A397GB57"/>
<dbReference type="Gene3D" id="1.25.40.10">
    <property type="entry name" value="Tetratricopeptide repeat domain"/>
    <property type="match status" value="1"/>
</dbReference>
<dbReference type="RefSeq" id="XP_026610679.1">
    <property type="nucleotide sequence ID" value="XM_026754844.1"/>
</dbReference>
<dbReference type="InterPro" id="IPR011990">
    <property type="entry name" value="TPR-like_helical_dom_sf"/>
</dbReference>
<comment type="caution">
    <text evidence="1">The sequence shown here is derived from an EMBL/GenBank/DDBJ whole genome shotgun (WGS) entry which is preliminary data.</text>
</comment>
<evidence type="ECO:0008006" key="3">
    <source>
        <dbReference type="Google" id="ProtNLM"/>
    </source>
</evidence>
<reference evidence="1" key="1">
    <citation type="submission" date="2018-08" db="EMBL/GenBank/DDBJ databases">
        <title>Draft genome sequence of azole-resistant Aspergillus thermomutatus (Neosartorya pseudofischeri) strain HMR AF 39, isolated from a human nasal aspirate.</title>
        <authorList>
            <person name="Parent-Michaud M."/>
            <person name="Dufresne P.J."/>
            <person name="Fournier E."/>
            <person name="Martineau C."/>
            <person name="Moreira S."/>
            <person name="Perkins V."/>
            <person name="De Repentigny L."/>
            <person name="Dufresne S.F."/>
        </authorList>
    </citation>
    <scope>NUCLEOTIDE SEQUENCE [LARGE SCALE GENOMIC DNA]</scope>
    <source>
        <strain evidence="1">HMR AF 39</strain>
    </source>
</reference>
<dbReference type="EMBL" id="NKHU02000291">
    <property type="protein sequence ID" value="RHZ45330.1"/>
    <property type="molecule type" value="Genomic_DNA"/>
</dbReference>
<dbReference type="InterPro" id="IPR027417">
    <property type="entry name" value="P-loop_NTPase"/>
</dbReference>
<keyword evidence="2" id="KW-1185">Reference proteome</keyword>
<evidence type="ECO:0000313" key="1">
    <source>
        <dbReference type="EMBL" id="RHZ45330.1"/>
    </source>
</evidence>
<dbReference type="STRING" id="41047.A0A397GB57"/>
<evidence type="ECO:0000313" key="2">
    <source>
        <dbReference type="Proteomes" id="UP000215305"/>
    </source>
</evidence>
<name>A0A397GB57_ASPTH</name>
<dbReference type="GO" id="GO:0043531">
    <property type="term" value="F:ADP binding"/>
    <property type="evidence" value="ECO:0007669"/>
    <property type="project" value="InterPro"/>
</dbReference>
<dbReference type="SUPFAM" id="SSF48452">
    <property type="entry name" value="TPR-like"/>
    <property type="match status" value="2"/>
</dbReference>
<dbReference type="Pfam" id="PF13424">
    <property type="entry name" value="TPR_12"/>
    <property type="match status" value="2"/>
</dbReference>
<dbReference type="PANTHER" id="PTHR46082">
    <property type="entry name" value="ATP/GTP-BINDING PROTEIN-RELATED"/>
    <property type="match status" value="1"/>
</dbReference>
<dbReference type="PRINTS" id="PR00381">
    <property type="entry name" value="KINESINLIGHT"/>
</dbReference>
<dbReference type="GeneID" id="38123199"/>
<accession>A0A397GB57</accession>
<dbReference type="OrthoDB" id="1577640at2759"/>
<dbReference type="VEuPathDB" id="FungiDB:CDV56_101225"/>
<dbReference type="Gene3D" id="3.40.50.300">
    <property type="entry name" value="P-loop containing nucleotide triphosphate hydrolases"/>
    <property type="match status" value="1"/>
</dbReference>
<dbReference type="SUPFAM" id="SSF52540">
    <property type="entry name" value="P-loop containing nucleoside triphosphate hydrolases"/>
    <property type="match status" value="1"/>
</dbReference>
<dbReference type="Proteomes" id="UP000215305">
    <property type="component" value="Unassembled WGS sequence"/>
</dbReference>
<gene>
    <name evidence="1" type="ORF">CDV56_101225</name>
</gene>
<dbReference type="PANTHER" id="PTHR46082:SF11">
    <property type="entry name" value="AAA+ ATPASE DOMAIN-CONTAINING PROTEIN-RELATED"/>
    <property type="match status" value="1"/>
</dbReference>